<dbReference type="Proteomes" id="UP000472320">
    <property type="component" value="Unassembled WGS sequence"/>
</dbReference>
<comment type="caution">
    <text evidence="11">The sequence shown here is derived from an EMBL/GenBank/DDBJ whole genome shotgun (WGS) entry which is preliminary data.</text>
</comment>
<dbReference type="Gene3D" id="3.40.30.10">
    <property type="entry name" value="Glutaredoxin"/>
    <property type="match status" value="1"/>
</dbReference>
<dbReference type="PANTHER" id="PTHR35891:SF3">
    <property type="entry name" value="THIOL:DISULFIDE INTERCHANGE PROTEIN DSBL"/>
    <property type="match status" value="1"/>
</dbReference>
<dbReference type="InterPro" id="IPR013766">
    <property type="entry name" value="Thioredoxin_domain"/>
</dbReference>
<keyword evidence="5 7" id="KW-1015">Disulfide bond</keyword>
<dbReference type="InterPro" id="IPR050824">
    <property type="entry name" value="Thiol_disulfide_DsbA"/>
</dbReference>
<keyword evidence="6" id="KW-0676">Redox-active center</keyword>
<dbReference type="InterPro" id="IPR036249">
    <property type="entry name" value="Thioredoxin-like_sf"/>
</dbReference>
<evidence type="ECO:0000256" key="5">
    <source>
        <dbReference type="ARBA" id="ARBA00023157"/>
    </source>
</evidence>
<feature type="signal peptide" evidence="9">
    <location>
        <begin position="1"/>
        <end position="16"/>
    </location>
</feature>
<feature type="disulfide bond" description="Redox-active" evidence="8">
    <location>
        <begin position="50"/>
        <end position="53"/>
    </location>
</feature>
<proteinExistence type="inferred from homology"/>
<evidence type="ECO:0000256" key="6">
    <source>
        <dbReference type="ARBA" id="ARBA00023284"/>
    </source>
</evidence>
<sequence>MIASAALMFTAAGAYAAEPKEGVEYTTISPVPTEASGKKVEVIEFFMFTCPHCNALEPRISAWVKQNADKIHFRRIHFARNEKDPLARAYVTLETMGTPEIASQKLFDAIHKEHKRLMREEDVTAVVVSAGVDKAKYESVYKSFGVESKMKRIGSLIGQYKVEYAPTLIIDGRYMTSPTLAGRPGQPEEQSQAAAIAVADYLVAKVAATKK</sequence>
<organism evidence="11 12">
    <name type="scientific">Massilia eburnea</name>
    <dbReference type="NCBI Taxonomy" id="1776165"/>
    <lineage>
        <taxon>Bacteria</taxon>
        <taxon>Pseudomonadati</taxon>
        <taxon>Pseudomonadota</taxon>
        <taxon>Betaproteobacteria</taxon>
        <taxon>Burkholderiales</taxon>
        <taxon>Oxalobacteraceae</taxon>
        <taxon>Telluria group</taxon>
        <taxon>Massilia</taxon>
    </lineage>
</organism>
<evidence type="ECO:0000256" key="8">
    <source>
        <dbReference type="PIRSR" id="PIRSR001488-1"/>
    </source>
</evidence>
<comment type="subcellular location">
    <subcellularLocation>
        <location evidence="1 7">Periplasm</location>
    </subcellularLocation>
</comment>
<evidence type="ECO:0000256" key="3">
    <source>
        <dbReference type="ARBA" id="ARBA00022729"/>
    </source>
</evidence>
<name>A0A6L6QG52_9BURK</name>
<dbReference type="GO" id="GO:0042597">
    <property type="term" value="C:periplasmic space"/>
    <property type="evidence" value="ECO:0007669"/>
    <property type="project" value="UniProtKB-SubCell"/>
</dbReference>
<dbReference type="InterPro" id="IPR023205">
    <property type="entry name" value="DsbA/DsbL"/>
</dbReference>
<feature type="domain" description="Thioredoxin" evidence="10">
    <location>
        <begin position="6"/>
        <end position="158"/>
    </location>
</feature>
<evidence type="ECO:0000313" key="11">
    <source>
        <dbReference type="EMBL" id="MTW10656.1"/>
    </source>
</evidence>
<dbReference type="GO" id="GO:0015036">
    <property type="term" value="F:disulfide oxidoreductase activity"/>
    <property type="evidence" value="ECO:0007669"/>
    <property type="project" value="UniProtKB-ARBA"/>
</dbReference>
<evidence type="ECO:0000256" key="9">
    <source>
        <dbReference type="SAM" id="SignalP"/>
    </source>
</evidence>
<dbReference type="PROSITE" id="PS51352">
    <property type="entry name" value="THIOREDOXIN_2"/>
    <property type="match status" value="1"/>
</dbReference>
<feature type="chain" id="PRO_5026665976" description="Thiol:disulfide interchange protein" evidence="9">
    <location>
        <begin position="17"/>
        <end position="211"/>
    </location>
</feature>
<evidence type="ECO:0000313" key="12">
    <source>
        <dbReference type="Proteomes" id="UP000472320"/>
    </source>
</evidence>
<evidence type="ECO:0000256" key="2">
    <source>
        <dbReference type="ARBA" id="ARBA00005791"/>
    </source>
</evidence>
<gene>
    <name evidence="11" type="ORF">GM658_08560</name>
</gene>
<dbReference type="PIRSF" id="PIRSF001488">
    <property type="entry name" value="Tdi_protein"/>
    <property type="match status" value="1"/>
</dbReference>
<evidence type="ECO:0000259" key="10">
    <source>
        <dbReference type="PROSITE" id="PS51352"/>
    </source>
</evidence>
<evidence type="ECO:0000256" key="7">
    <source>
        <dbReference type="PIRNR" id="PIRNR001488"/>
    </source>
</evidence>
<dbReference type="PROSITE" id="PS00194">
    <property type="entry name" value="THIOREDOXIN_1"/>
    <property type="match status" value="1"/>
</dbReference>
<dbReference type="CDD" id="cd03019">
    <property type="entry name" value="DsbA_DsbA"/>
    <property type="match status" value="1"/>
</dbReference>
<keyword evidence="3 9" id="KW-0732">Signal</keyword>
<dbReference type="InterPro" id="IPR017937">
    <property type="entry name" value="Thioredoxin_CS"/>
</dbReference>
<dbReference type="PANTHER" id="PTHR35891">
    <property type="entry name" value="THIOL:DISULFIDE INTERCHANGE PROTEIN DSBA"/>
    <property type="match status" value="1"/>
</dbReference>
<keyword evidence="4 7" id="KW-0574">Periplasm</keyword>
<comment type="similarity">
    <text evidence="2">Belongs to the thioredoxin family. DsbA subfamily.</text>
</comment>
<dbReference type="OrthoDB" id="9784896at2"/>
<dbReference type="SUPFAM" id="SSF52833">
    <property type="entry name" value="Thioredoxin-like"/>
    <property type="match status" value="1"/>
</dbReference>
<dbReference type="InterPro" id="IPR001853">
    <property type="entry name" value="DSBA-like_thioredoxin_dom"/>
</dbReference>
<reference evidence="11 12" key="1">
    <citation type="submission" date="2019-11" db="EMBL/GenBank/DDBJ databases">
        <title>Type strains purchased from KCTC, JCM and DSMZ.</title>
        <authorList>
            <person name="Lu H."/>
        </authorList>
    </citation>
    <scope>NUCLEOTIDE SEQUENCE [LARGE SCALE GENOMIC DNA]</scope>
    <source>
        <strain evidence="11 12">JCM 31587</strain>
    </source>
</reference>
<dbReference type="EMBL" id="WNKX01000005">
    <property type="protein sequence ID" value="MTW10656.1"/>
    <property type="molecule type" value="Genomic_DNA"/>
</dbReference>
<accession>A0A6L6QG52</accession>
<dbReference type="Pfam" id="PF01323">
    <property type="entry name" value="DSBA"/>
    <property type="match status" value="1"/>
</dbReference>
<protein>
    <recommendedName>
        <fullName evidence="7">Thiol:disulfide interchange protein</fullName>
    </recommendedName>
</protein>
<evidence type="ECO:0000256" key="1">
    <source>
        <dbReference type="ARBA" id="ARBA00004418"/>
    </source>
</evidence>
<keyword evidence="12" id="KW-1185">Reference proteome</keyword>
<evidence type="ECO:0000256" key="4">
    <source>
        <dbReference type="ARBA" id="ARBA00022764"/>
    </source>
</evidence>
<dbReference type="AlphaFoldDB" id="A0A6L6QG52"/>